<keyword evidence="2" id="KW-1185">Reference proteome</keyword>
<dbReference type="EMBL" id="JACGWU010000002">
    <property type="protein sequence ID" value="MBA8828910.1"/>
    <property type="molecule type" value="Genomic_DNA"/>
</dbReference>
<proteinExistence type="predicted"/>
<comment type="caution">
    <text evidence="1">The sequence shown here is derived from an EMBL/GenBank/DDBJ whole genome shotgun (WGS) entry which is preliminary data.</text>
</comment>
<dbReference type="Proteomes" id="UP000524237">
    <property type="component" value="Unassembled WGS sequence"/>
</dbReference>
<accession>A0A7W3JTI9</accession>
<name>A0A7W3JTI9_9MICO</name>
<reference evidence="1 2" key="1">
    <citation type="submission" date="2020-07" db="EMBL/GenBank/DDBJ databases">
        <title>Sequencing the genomes of 1000 actinobacteria strains.</title>
        <authorList>
            <person name="Klenk H.-P."/>
        </authorList>
    </citation>
    <scope>NUCLEOTIDE SEQUENCE [LARGE SCALE GENOMIC DNA]</scope>
    <source>
        <strain evidence="1 2">DSM 23737</strain>
    </source>
</reference>
<evidence type="ECO:0000313" key="1">
    <source>
        <dbReference type="EMBL" id="MBA8828910.1"/>
    </source>
</evidence>
<organism evidence="1 2">
    <name type="scientific">Alpinimonas psychrophila</name>
    <dbReference type="NCBI Taxonomy" id="748908"/>
    <lineage>
        <taxon>Bacteria</taxon>
        <taxon>Bacillati</taxon>
        <taxon>Actinomycetota</taxon>
        <taxon>Actinomycetes</taxon>
        <taxon>Micrococcales</taxon>
        <taxon>Microbacteriaceae</taxon>
        <taxon>Alpinimonas</taxon>
    </lineage>
</organism>
<evidence type="ECO:0000313" key="2">
    <source>
        <dbReference type="Proteomes" id="UP000524237"/>
    </source>
</evidence>
<gene>
    <name evidence="1" type="ORF">FB555_001008</name>
</gene>
<dbReference type="AlphaFoldDB" id="A0A7W3JTI9"/>
<protein>
    <submittedName>
        <fullName evidence="1">Fic family protein</fullName>
    </submittedName>
</protein>
<sequence>MDEFASPPVVRPQHSRLQQYRGFDATLDDTAAVALGEEPLDAPRETQQALECYRNAMTYVLQLAQEPRVEASESLIKSLHFMMTHYDLKNSPRQVATRSHLRS</sequence>
<dbReference type="RefSeq" id="WP_182484353.1">
    <property type="nucleotide sequence ID" value="NZ_JACGWU010000002.1"/>
</dbReference>